<dbReference type="PANTHER" id="PTHR11764">
    <property type="entry name" value="TERPENE CYCLASE/MUTASE FAMILY MEMBER"/>
    <property type="match status" value="1"/>
</dbReference>
<dbReference type="NCBIfam" id="TIGR01787">
    <property type="entry name" value="squalene_cyclas"/>
    <property type="match status" value="1"/>
</dbReference>
<sequence>MWKLKFGEGASNPLLRSSNGFLGRETWEFDPNGGSPEEHAVVERLRRDFTRNRFTQRECSDLLMRMQFAKENQVYSKHEVSNLKDSSEVTEEVLLTSLRRVLDQYSSLQAPDGYWPGGYSGILFILPLMIFALHVTKSLNDVLSSEHIREICRYIYNIQNEDGGWSTHTLGPSSMFGSCVNYATLRLLGEVLDEHNDGLSKGRAWILSHGSATVAPQWAKIYLSVIGVYDWSGNNPIIPELWLLPHFLPIHPGRFWCFCRMVYMPMSYIYAKRFIGPITPTILALREELYDVPYNKINWNNARISCCKDDIIYPPSWFQNIAMASLHKFMEPLFNMWPMNKLRKRALTNLMDHIHYEDENSNYVGLCPINKVLNMICCWIENPNSNAFRRHVPRIHDFLWLAEDGMKSKVYVGSRCWDTALIVQAYCSTGLTQEFSETIKKAHDFIKNAQVTKNCPNYKRYYRERSKGSWTLSNGENGWPIADTLAECLKAVLLLSKIPPTQVGDPIQEQRLYDAIDCLLSYVNKDGTLSSAESKRTTPWVEFINPSESFRNIIVDYPYVECTSSLIQALILFKGVHPGYRREEIDRIIKNGVLFIEKKQKNDGSWYGSWAVCFTYATFFAIKGLVAAGRTFQNSLSIRKACNFLLSKQLSTGGWGEDYLGCQVEEYIDSGRPHVVHTAWGMLGLIYAGQVELDPAPLYRAAKELINMQLETGEFPQQEILGSFNSSLFFNYTNYRNLFPIWALGEFHRRLLAKRA</sequence>
<feature type="domain" description="Squalene cyclase N-terminal" evidence="5">
    <location>
        <begin position="101"/>
        <end position="400"/>
    </location>
</feature>
<dbReference type="FunFam" id="1.50.10.20:FF:000011">
    <property type="entry name" value="Terpene cyclase/mutase family member"/>
    <property type="match status" value="1"/>
</dbReference>
<keyword evidence="3" id="KW-0413">Isomerase</keyword>
<dbReference type="InterPro" id="IPR032696">
    <property type="entry name" value="SQ_cyclase_C"/>
</dbReference>
<dbReference type="PANTHER" id="PTHR11764:SF38">
    <property type="entry name" value="TERPENE CYCLASE_MUTASE FAMILY MEMBER"/>
    <property type="match status" value="1"/>
</dbReference>
<evidence type="ECO:0000256" key="2">
    <source>
        <dbReference type="ARBA" id="ARBA00022737"/>
    </source>
</evidence>
<dbReference type="SUPFAM" id="SSF48239">
    <property type="entry name" value="Terpenoid cyclases/Protein prenyltransferases"/>
    <property type="match status" value="2"/>
</dbReference>
<dbReference type="Gene3D" id="1.50.10.20">
    <property type="match status" value="2"/>
</dbReference>
<evidence type="ECO:0000256" key="3">
    <source>
        <dbReference type="RuleBase" id="RU362003"/>
    </source>
</evidence>
<protein>
    <recommendedName>
        <fullName evidence="3">Terpene cyclase/mutase family member</fullName>
        <ecNumber evidence="3">5.4.99.-</ecNumber>
    </recommendedName>
</protein>
<dbReference type="GO" id="GO:0005811">
    <property type="term" value="C:lipid droplet"/>
    <property type="evidence" value="ECO:0007669"/>
    <property type="project" value="InterPro"/>
</dbReference>
<organism evidence="6 7">
    <name type="scientific">Oryza sativa subsp. japonica</name>
    <name type="common">Rice</name>
    <dbReference type="NCBI Taxonomy" id="39947"/>
    <lineage>
        <taxon>Eukaryota</taxon>
        <taxon>Viridiplantae</taxon>
        <taxon>Streptophyta</taxon>
        <taxon>Embryophyta</taxon>
        <taxon>Tracheophyta</taxon>
        <taxon>Spermatophyta</taxon>
        <taxon>Magnoliopsida</taxon>
        <taxon>Liliopsida</taxon>
        <taxon>Poales</taxon>
        <taxon>Poaceae</taxon>
        <taxon>BOP clade</taxon>
        <taxon>Oryzoideae</taxon>
        <taxon>Oryzeae</taxon>
        <taxon>Oryzinae</taxon>
        <taxon>Oryza</taxon>
        <taxon>Oryza sativa</taxon>
    </lineage>
</organism>
<dbReference type="AlphaFoldDB" id="A0A0P0Y196"/>
<dbReference type="GO" id="GO:0016104">
    <property type="term" value="P:triterpenoid biosynthetic process"/>
    <property type="evidence" value="ECO:0007669"/>
    <property type="project" value="InterPro"/>
</dbReference>
<gene>
    <name evidence="6" type="ordered locus">Os11g0286800</name>
</gene>
<dbReference type="KEGG" id="dosa:Os11g0286800"/>
<name>A0A0P0Y196_ORYSJ</name>
<dbReference type="Gramene" id="Os11t0286800-01">
    <property type="protein sequence ID" value="Os11t0286800-01"/>
    <property type="gene ID" value="Os11g0286800"/>
</dbReference>
<dbReference type="InterPro" id="IPR032697">
    <property type="entry name" value="SQ_cyclase_N"/>
</dbReference>
<reference evidence="7" key="2">
    <citation type="journal article" date="2008" name="Nucleic Acids Res.">
        <title>The rice annotation project database (RAP-DB): 2008 update.</title>
        <authorList>
            <consortium name="The rice annotation project (RAP)"/>
        </authorList>
    </citation>
    <scope>GENOME REANNOTATION</scope>
    <source>
        <strain evidence="7">cv. Nipponbare</strain>
    </source>
</reference>
<accession>A0A0P0Y196</accession>
<evidence type="ECO:0000256" key="1">
    <source>
        <dbReference type="ARBA" id="ARBA00009755"/>
    </source>
</evidence>
<dbReference type="OrthoDB" id="21502at2759"/>
<dbReference type="Proteomes" id="UP000000763">
    <property type="component" value="Chromosome 11"/>
</dbReference>
<dbReference type="EC" id="5.4.99.-" evidence="3"/>
<dbReference type="InterPro" id="IPR002365">
    <property type="entry name" value="Terpene_synthase_CS"/>
</dbReference>
<dbReference type="Pfam" id="PF13249">
    <property type="entry name" value="SQHop_cyclase_N"/>
    <property type="match status" value="1"/>
</dbReference>
<dbReference type="InterPro" id="IPR018333">
    <property type="entry name" value="Squalene_cyclase"/>
</dbReference>
<dbReference type="SMR" id="A0A0P0Y196"/>
<dbReference type="KEGG" id="osa:4350295"/>
<dbReference type="EMBL" id="AP008217">
    <property type="protein sequence ID" value="BAF28067.1"/>
    <property type="molecule type" value="Genomic_DNA"/>
</dbReference>
<keyword evidence="2" id="KW-0677">Repeat</keyword>
<dbReference type="GO" id="GO:0016866">
    <property type="term" value="F:intramolecular transferase activity"/>
    <property type="evidence" value="ECO:0007669"/>
    <property type="project" value="InterPro"/>
</dbReference>
<reference evidence="6 7" key="1">
    <citation type="journal article" date="2005" name="Nature">
        <title>The map-based sequence of the rice genome.</title>
        <authorList>
            <consortium name="International rice genome sequencing project (IRGSP)"/>
            <person name="Matsumoto T."/>
            <person name="Wu J."/>
            <person name="Kanamori H."/>
            <person name="Katayose Y."/>
            <person name="Fujisawa M."/>
            <person name="Namiki N."/>
            <person name="Mizuno H."/>
            <person name="Yamamoto K."/>
            <person name="Antonio B.A."/>
            <person name="Baba T."/>
            <person name="Sakata K."/>
            <person name="Nagamura Y."/>
            <person name="Aoki H."/>
            <person name="Arikawa K."/>
            <person name="Arita K."/>
            <person name="Bito T."/>
            <person name="Chiden Y."/>
            <person name="Fujitsuka N."/>
            <person name="Fukunaka R."/>
            <person name="Hamada M."/>
            <person name="Harada C."/>
            <person name="Hayashi A."/>
            <person name="Hijishita S."/>
            <person name="Honda M."/>
            <person name="Hosokawa S."/>
            <person name="Ichikawa Y."/>
            <person name="Idonuma A."/>
            <person name="Iijima M."/>
            <person name="Ikeda M."/>
            <person name="Ikeno M."/>
            <person name="Ito K."/>
            <person name="Ito S."/>
            <person name="Ito T."/>
            <person name="Ito Y."/>
            <person name="Ito Y."/>
            <person name="Iwabuchi A."/>
            <person name="Kamiya K."/>
            <person name="Karasawa W."/>
            <person name="Kurita K."/>
            <person name="Katagiri S."/>
            <person name="Kikuta A."/>
            <person name="Kobayashi H."/>
            <person name="Kobayashi N."/>
            <person name="Machita K."/>
            <person name="Maehara T."/>
            <person name="Masukawa M."/>
            <person name="Mizubayashi T."/>
            <person name="Mukai Y."/>
            <person name="Nagasaki H."/>
            <person name="Nagata Y."/>
            <person name="Naito S."/>
            <person name="Nakashima M."/>
            <person name="Nakama Y."/>
            <person name="Nakamichi Y."/>
            <person name="Nakamura M."/>
            <person name="Meguro A."/>
            <person name="Negishi M."/>
            <person name="Ohta I."/>
            <person name="Ohta T."/>
            <person name="Okamoto M."/>
            <person name="Ono N."/>
            <person name="Saji S."/>
            <person name="Sakaguchi M."/>
            <person name="Sakai K."/>
            <person name="Shibata M."/>
            <person name="Shimokawa T."/>
            <person name="Song J."/>
            <person name="Takazaki Y."/>
            <person name="Terasawa K."/>
            <person name="Tsugane M."/>
            <person name="Tsuji K."/>
            <person name="Ueda S."/>
            <person name="Waki K."/>
            <person name="Yamagata H."/>
            <person name="Yamamoto M."/>
            <person name="Yamamoto S."/>
            <person name="Yamane H."/>
            <person name="Yoshiki S."/>
            <person name="Yoshihara R."/>
            <person name="Yukawa K."/>
            <person name="Zhong H."/>
            <person name="Yano M."/>
            <person name="Yuan Q."/>
            <person name="Ouyang S."/>
            <person name="Liu J."/>
            <person name="Jones K.M."/>
            <person name="Gansberger K."/>
            <person name="Moffat K."/>
            <person name="Hill J."/>
            <person name="Bera J."/>
            <person name="Fadrosh D."/>
            <person name="Jin S."/>
            <person name="Johri S."/>
            <person name="Kim M."/>
            <person name="Overton L."/>
            <person name="Reardon M."/>
            <person name="Tsitrin T."/>
            <person name="Vuong H."/>
            <person name="Weaver B."/>
            <person name="Ciecko A."/>
            <person name="Tallon L."/>
            <person name="Jackson J."/>
            <person name="Pai G."/>
            <person name="Aken S.V."/>
            <person name="Utterback T."/>
            <person name="Reidmuller S."/>
            <person name="Feldblyum T."/>
            <person name="Hsiao J."/>
            <person name="Zismann V."/>
            <person name="Iobst S."/>
            <person name="de Vazeille A.R."/>
            <person name="Buell C.R."/>
            <person name="Ying K."/>
            <person name="Li Y."/>
            <person name="Lu T."/>
            <person name="Huang Y."/>
            <person name="Zhao Q."/>
            <person name="Feng Q."/>
            <person name="Zhang L."/>
            <person name="Zhu J."/>
            <person name="Weng Q."/>
            <person name="Mu J."/>
            <person name="Lu Y."/>
            <person name="Fan D."/>
            <person name="Liu Y."/>
            <person name="Guan J."/>
            <person name="Zhang Y."/>
            <person name="Yu S."/>
            <person name="Liu X."/>
            <person name="Zhang Y."/>
            <person name="Hong G."/>
            <person name="Han B."/>
            <person name="Choisne N."/>
            <person name="Demange N."/>
            <person name="Orjeda G."/>
            <person name="Samain S."/>
            <person name="Cattolico L."/>
            <person name="Pelletier E."/>
            <person name="Couloux A."/>
            <person name="Segurens B."/>
            <person name="Wincker P."/>
            <person name="D'Hont A."/>
            <person name="Scarpelli C."/>
            <person name="Weissenbach J."/>
            <person name="Salanoubat M."/>
            <person name="Quetier F."/>
            <person name="Yu Y."/>
            <person name="Kim H.R."/>
            <person name="Rambo T."/>
            <person name="Currie J."/>
            <person name="Collura K."/>
            <person name="Luo M."/>
            <person name="Yang T."/>
            <person name="Ammiraju J.S.S."/>
            <person name="Engler F."/>
            <person name="Soderlund C."/>
            <person name="Wing R.A."/>
            <person name="Palmer L.E."/>
            <person name="de la Bastide M."/>
            <person name="Spiegel L."/>
            <person name="Nascimento L."/>
            <person name="Zutavern T."/>
            <person name="O'Shaughnessy A."/>
            <person name="Dike S."/>
            <person name="Dedhia N."/>
            <person name="Preston R."/>
            <person name="Balija V."/>
            <person name="McCombie W.R."/>
            <person name="Chow T."/>
            <person name="Chen H."/>
            <person name="Chung M."/>
            <person name="Chen C."/>
            <person name="Shaw J."/>
            <person name="Wu H."/>
            <person name="Hsiao K."/>
            <person name="Chao Y."/>
            <person name="Chu M."/>
            <person name="Cheng C."/>
            <person name="Hour A."/>
            <person name="Lee P."/>
            <person name="Lin S."/>
            <person name="Lin Y."/>
            <person name="Liou J."/>
            <person name="Liu S."/>
            <person name="Hsing Y."/>
            <person name="Raghuvanshi S."/>
            <person name="Mohanty A."/>
            <person name="Bharti A.K."/>
            <person name="Gaur A."/>
            <person name="Gupta V."/>
            <person name="Kumar D."/>
            <person name="Ravi V."/>
            <person name="Vij S."/>
            <person name="Kapur A."/>
            <person name="Khurana P."/>
            <person name="Khurana P."/>
            <person name="Khurana J.P."/>
            <person name="Tyagi A.K."/>
            <person name="Gaikwad K."/>
            <person name="Singh A."/>
            <person name="Dalal V."/>
            <person name="Srivastava S."/>
            <person name="Dixit A."/>
            <person name="Pal A.K."/>
            <person name="Ghazi I.A."/>
            <person name="Yadav M."/>
            <person name="Pandit A."/>
            <person name="Bhargava A."/>
            <person name="Sureshbabu K."/>
            <person name="Batra K."/>
            <person name="Sharma T.R."/>
            <person name="Mohapatra T."/>
            <person name="Singh N.K."/>
            <person name="Messing J."/>
            <person name="Nelson A.B."/>
            <person name="Fuks G."/>
            <person name="Kavchok S."/>
            <person name="Keizer G."/>
            <person name="Linton E."/>
            <person name="Llaca V."/>
            <person name="Song R."/>
            <person name="Tanyolac B."/>
            <person name="Young S."/>
            <person name="Ho-Il K."/>
            <person name="Hahn J.H."/>
            <person name="Sangsakoo G."/>
            <person name="Vanavichit A."/>
            <person name="de Mattos Luiz.A.T."/>
            <person name="Zimmer P.D."/>
            <person name="Malone G."/>
            <person name="Dellagostin O."/>
            <person name="de Oliveira A.C."/>
            <person name="Bevan M."/>
            <person name="Bancroft I."/>
            <person name="Minx P."/>
            <person name="Cordum H."/>
            <person name="Wilson R."/>
            <person name="Cheng Z."/>
            <person name="Jin W."/>
            <person name="Jiang J."/>
            <person name="Leong S.A."/>
            <person name="Iwama H."/>
            <person name="Gojobori T."/>
            <person name="Itoh T."/>
            <person name="Niimura Y."/>
            <person name="Fujii Y."/>
            <person name="Habara T."/>
            <person name="Sakai H."/>
            <person name="Sato Y."/>
            <person name="Wilson G."/>
            <person name="Kumar K."/>
            <person name="McCouch S."/>
            <person name="Juretic N."/>
            <person name="Hoen D."/>
            <person name="Wright S."/>
            <person name="Bruskiewich R."/>
            <person name="Bureau T."/>
            <person name="Miyao A."/>
            <person name="Hirochika H."/>
            <person name="Nishikawa T."/>
            <person name="Kadowaki K."/>
            <person name="Sugiura M."/>
            <person name="Burr B."/>
            <person name="Sasaki T."/>
        </authorList>
    </citation>
    <scope>NUCLEOTIDE SEQUENCE [LARGE SCALE GENOMIC DNA]</scope>
    <source>
        <strain evidence="7">cv. Nipponbare</strain>
    </source>
</reference>
<evidence type="ECO:0000313" key="6">
    <source>
        <dbReference type="EMBL" id="BAF28067.1"/>
    </source>
</evidence>
<evidence type="ECO:0000259" key="4">
    <source>
        <dbReference type="Pfam" id="PF13243"/>
    </source>
</evidence>
<feature type="domain" description="Squalene cyclase C-terminal" evidence="4">
    <location>
        <begin position="414"/>
        <end position="748"/>
    </location>
</feature>
<proteinExistence type="inferred from homology"/>
<evidence type="ECO:0000313" key="7">
    <source>
        <dbReference type="Proteomes" id="UP000000763"/>
    </source>
</evidence>
<comment type="similarity">
    <text evidence="1 3">Belongs to the terpene cyclase/mutase family.</text>
</comment>
<dbReference type="OMA" id="CFHIFFP"/>
<dbReference type="CDD" id="cd02892">
    <property type="entry name" value="SQCY_1"/>
    <property type="match status" value="1"/>
</dbReference>
<dbReference type="Pfam" id="PF13243">
    <property type="entry name" value="SQHop_cyclase_C"/>
    <property type="match status" value="1"/>
</dbReference>
<dbReference type="InterPro" id="IPR008930">
    <property type="entry name" value="Terpenoid_cyclase/PrenylTrfase"/>
</dbReference>
<dbReference type="PROSITE" id="PS01074">
    <property type="entry name" value="TERPENE_SYNTHASES"/>
    <property type="match status" value="1"/>
</dbReference>
<evidence type="ECO:0000259" key="5">
    <source>
        <dbReference type="Pfam" id="PF13249"/>
    </source>
</evidence>